<dbReference type="SUPFAM" id="SSF53448">
    <property type="entry name" value="Nucleotide-diphospho-sugar transferases"/>
    <property type="match status" value="1"/>
</dbReference>
<dbReference type="PANTHER" id="PTHR43179:SF12">
    <property type="entry name" value="GALACTOFURANOSYLTRANSFERASE GLFT2"/>
    <property type="match status" value="1"/>
</dbReference>
<feature type="domain" description="Glycosyltransferase 2-like" evidence="5">
    <location>
        <begin position="14"/>
        <end position="182"/>
    </location>
</feature>
<organism evidence="6 7">
    <name type="scientific">Leuconostoc citreum</name>
    <dbReference type="NCBI Taxonomy" id="33964"/>
    <lineage>
        <taxon>Bacteria</taxon>
        <taxon>Bacillati</taxon>
        <taxon>Bacillota</taxon>
        <taxon>Bacilli</taxon>
        <taxon>Lactobacillales</taxon>
        <taxon>Lactobacillaceae</taxon>
        <taxon>Leuconostoc</taxon>
    </lineage>
</organism>
<dbReference type="PANTHER" id="PTHR43179">
    <property type="entry name" value="RHAMNOSYLTRANSFERASE WBBL"/>
    <property type="match status" value="1"/>
</dbReference>
<protein>
    <submittedName>
        <fullName evidence="6">Glycosyl transferase</fullName>
    </submittedName>
</protein>
<comment type="similarity">
    <text evidence="2">Belongs to the glycosyltransferase 2 family.</text>
</comment>
<keyword evidence="3" id="KW-0328">Glycosyltransferase</keyword>
<dbReference type="InterPro" id="IPR001173">
    <property type="entry name" value="Glyco_trans_2-like"/>
</dbReference>
<gene>
    <name evidence="6" type="ORF">LCIT_04580</name>
</gene>
<dbReference type="EMBL" id="BJJW01000002">
    <property type="protein sequence ID" value="GDZ83216.1"/>
    <property type="molecule type" value="Genomic_DNA"/>
</dbReference>
<dbReference type="Proteomes" id="UP000323274">
    <property type="component" value="Unassembled WGS sequence"/>
</dbReference>
<dbReference type="Pfam" id="PF00535">
    <property type="entry name" value="Glycos_transf_2"/>
    <property type="match status" value="1"/>
</dbReference>
<evidence type="ECO:0000256" key="4">
    <source>
        <dbReference type="ARBA" id="ARBA00022679"/>
    </source>
</evidence>
<dbReference type="GO" id="GO:0016757">
    <property type="term" value="F:glycosyltransferase activity"/>
    <property type="evidence" value="ECO:0007669"/>
    <property type="project" value="UniProtKB-KW"/>
</dbReference>
<dbReference type="AlphaFoldDB" id="A0A5A5TZJ4"/>
<dbReference type="RefSeq" id="WP_040177139.1">
    <property type="nucleotide sequence ID" value="NZ_BJJW01000002.1"/>
</dbReference>
<evidence type="ECO:0000256" key="3">
    <source>
        <dbReference type="ARBA" id="ARBA00022676"/>
    </source>
</evidence>
<comment type="caution">
    <text evidence="6">The sequence shown here is derived from an EMBL/GenBank/DDBJ whole genome shotgun (WGS) entry which is preliminary data.</text>
</comment>
<evidence type="ECO:0000256" key="2">
    <source>
        <dbReference type="ARBA" id="ARBA00006739"/>
    </source>
</evidence>
<keyword evidence="4 6" id="KW-0808">Transferase</keyword>
<evidence type="ECO:0000259" key="5">
    <source>
        <dbReference type="Pfam" id="PF00535"/>
    </source>
</evidence>
<evidence type="ECO:0000313" key="7">
    <source>
        <dbReference type="Proteomes" id="UP000323274"/>
    </source>
</evidence>
<evidence type="ECO:0000256" key="1">
    <source>
        <dbReference type="ARBA" id="ARBA00004776"/>
    </source>
</evidence>
<name>A0A5A5TZJ4_LEUCI</name>
<sequence>MNPEETNMQKKVTAVIVTYNRLTLLKSSLAKVLSQTTTALKHVIVINGASTDGTHEYLDTLNDDRLLVVHLEKNLGGAGGFNQGIRQFYEQTHDNFVWVMDDDSMPRSDALAKLLLMFDSVPRAGWGASKVEWLDGNWSKMNVPGALNTSNNILQVSQDNLIAIKHATFVSTIFRRELIEKIGLPQKEYFIWGDDIEFTERATRVMPGYFVRDSVVVHESKSNAKPGDIVGETTEERLPRYLYEYRNRILTAKRRQSNIKLFKTLAHSSLDFLKTLFLPRITYRQKKLSIIIKGTYQGLWFHPSIEYVTYSNDQLLNK</sequence>
<proteinExistence type="inferred from homology"/>
<comment type="pathway">
    <text evidence="1">Cell wall biogenesis; cell wall polysaccharide biosynthesis.</text>
</comment>
<dbReference type="CDD" id="cd04185">
    <property type="entry name" value="GT_2_like_b"/>
    <property type="match status" value="1"/>
</dbReference>
<dbReference type="Gene3D" id="3.90.550.10">
    <property type="entry name" value="Spore Coat Polysaccharide Biosynthesis Protein SpsA, Chain A"/>
    <property type="match status" value="1"/>
</dbReference>
<evidence type="ECO:0000313" key="6">
    <source>
        <dbReference type="EMBL" id="GDZ83216.1"/>
    </source>
</evidence>
<reference evidence="6 7" key="1">
    <citation type="submission" date="2019-04" db="EMBL/GenBank/DDBJ databases">
        <title>A pseudo-fructophilic Leuconostoc citreum strain F192-5 isolated from peel of satsuma mandarin: the first report for isolation and characterization of strain-dependent fructophilic-like characteristics.</title>
        <authorList>
            <person name="Maeno S."/>
            <person name="Tanizawa Y."/>
            <person name="Kajikawa A."/>
            <person name="Kanesaki Y."/>
            <person name="Kubota E."/>
            <person name="Arita M."/>
            <person name="Leon D."/>
            <person name="Endo A."/>
        </authorList>
    </citation>
    <scope>NUCLEOTIDE SEQUENCE [LARGE SCALE GENOMIC DNA]</scope>
    <source>
        <strain evidence="6 7">F192-5</strain>
    </source>
</reference>
<dbReference type="InterPro" id="IPR029044">
    <property type="entry name" value="Nucleotide-diphossugar_trans"/>
</dbReference>
<accession>A0A5A5TZJ4</accession>